<dbReference type="PANTHER" id="PTHR39157:SF1">
    <property type="entry name" value="DOXX FAMILY PROTEIN"/>
    <property type="match status" value="1"/>
</dbReference>
<evidence type="ECO:0008006" key="4">
    <source>
        <dbReference type="Google" id="ProtNLM"/>
    </source>
</evidence>
<gene>
    <name evidence="2" type="ORF">BKP37_15480</name>
</gene>
<feature type="transmembrane region" description="Helical" evidence="1">
    <location>
        <begin position="7"/>
        <end position="28"/>
    </location>
</feature>
<dbReference type="EMBL" id="MLQR01000036">
    <property type="protein sequence ID" value="OIJ11836.1"/>
    <property type="molecule type" value="Genomic_DNA"/>
</dbReference>
<keyword evidence="3" id="KW-1185">Reference proteome</keyword>
<dbReference type="OrthoDB" id="2871373at2"/>
<dbReference type="Proteomes" id="UP000179524">
    <property type="component" value="Unassembled WGS sequence"/>
</dbReference>
<dbReference type="AlphaFoldDB" id="A0A1S2LHI0"/>
<name>A0A1S2LHI0_9BACI</name>
<evidence type="ECO:0000313" key="2">
    <source>
        <dbReference type="EMBL" id="OIJ11836.1"/>
    </source>
</evidence>
<keyword evidence="1" id="KW-0812">Transmembrane</keyword>
<protein>
    <recommendedName>
        <fullName evidence="4">DoxX family protein</fullName>
    </recommendedName>
</protein>
<accession>A0A1S2LHI0</accession>
<sequence>MRVLKNITVFSSLIVFMRVLFGIGWLLAGVTKITASHWFMEPGIFLRTYLTESLQNPNTPTFYKIFIENIALENVMILNYAIPIVQIVLGLFLIVGLFTIPSTLICLFMHINFILSGNMNFMSLILYTSAFSLIIFRTDAYHFSLDNYFHLNILLTFRENKSKKLVSMVPNKENLSTNS</sequence>
<evidence type="ECO:0000313" key="3">
    <source>
        <dbReference type="Proteomes" id="UP000179524"/>
    </source>
</evidence>
<reference evidence="2 3" key="1">
    <citation type="submission" date="2016-10" db="EMBL/GenBank/DDBJ databases">
        <title>Draft genome sequences of four alkaliphilic bacteria belonging to the Anaerobacillus genus.</title>
        <authorList>
            <person name="Bassil N.M."/>
            <person name="Lloyd J.R."/>
        </authorList>
    </citation>
    <scope>NUCLEOTIDE SEQUENCE [LARGE SCALE GENOMIC DNA]</scope>
    <source>
        <strain evidence="2 3">DSM 18345</strain>
    </source>
</reference>
<dbReference type="PANTHER" id="PTHR39157">
    <property type="entry name" value="INTEGRAL MEMBRANE PROTEIN-RELATED"/>
    <property type="match status" value="1"/>
</dbReference>
<evidence type="ECO:0000256" key="1">
    <source>
        <dbReference type="SAM" id="Phobius"/>
    </source>
</evidence>
<feature type="transmembrane region" description="Helical" evidence="1">
    <location>
        <begin position="84"/>
        <end position="109"/>
    </location>
</feature>
<dbReference type="RefSeq" id="WP_071310516.1">
    <property type="nucleotide sequence ID" value="NZ_MLQR01000036.1"/>
</dbReference>
<feature type="transmembrane region" description="Helical" evidence="1">
    <location>
        <begin position="121"/>
        <end position="138"/>
    </location>
</feature>
<keyword evidence="1" id="KW-1133">Transmembrane helix</keyword>
<proteinExistence type="predicted"/>
<keyword evidence="1" id="KW-0472">Membrane</keyword>
<comment type="caution">
    <text evidence="2">The sequence shown here is derived from an EMBL/GenBank/DDBJ whole genome shotgun (WGS) entry which is preliminary data.</text>
</comment>
<organism evidence="2 3">
    <name type="scientific">Anaerobacillus alkalilacustris</name>
    <dbReference type="NCBI Taxonomy" id="393763"/>
    <lineage>
        <taxon>Bacteria</taxon>
        <taxon>Bacillati</taxon>
        <taxon>Bacillota</taxon>
        <taxon>Bacilli</taxon>
        <taxon>Bacillales</taxon>
        <taxon>Bacillaceae</taxon>
        <taxon>Anaerobacillus</taxon>
    </lineage>
</organism>